<keyword evidence="3" id="KW-0732">Signal</keyword>
<dbReference type="GO" id="GO:0005230">
    <property type="term" value="F:extracellular ligand-gated monoatomic ion channel activity"/>
    <property type="evidence" value="ECO:0007669"/>
    <property type="project" value="InterPro"/>
</dbReference>
<dbReference type="PANTHER" id="PTHR18945">
    <property type="entry name" value="NEUROTRANSMITTER GATED ION CHANNEL"/>
    <property type="match status" value="1"/>
</dbReference>
<evidence type="ECO:0000313" key="5">
    <source>
        <dbReference type="EMBL" id="PIK60593.1"/>
    </source>
</evidence>
<feature type="domain" description="Neurotransmitter-gated ion-channel ligand-binding" evidence="4">
    <location>
        <begin position="40"/>
        <end position="234"/>
    </location>
</feature>
<dbReference type="InterPro" id="IPR006202">
    <property type="entry name" value="Neur_chan_lig-bd"/>
</dbReference>
<dbReference type="InterPro" id="IPR018000">
    <property type="entry name" value="Neurotransmitter_ion_chnl_CS"/>
</dbReference>
<feature type="chain" id="PRO_5013775615" evidence="3">
    <location>
        <begin position="22"/>
        <end position="263"/>
    </location>
</feature>
<evidence type="ECO:0000256" key="2">
    <source>
        <dbReference type="ARBA" id="ARBA00023136"/>
    </source>
</evidence>
<keyword evidence="6" id="KW-1185">Reference proteome</keyword>
<dbReference type="SUPFAM" id="SSF63712">
    <property type="entry name" value="Nicotinic receptor ligand binding domain-like"/>
    <property type="match status" value="1"/>
</dbReference>
<name>A0A2G8LK18_STIJA</name>
<comment type="subcellular location">
    <subcellularLocation>
        <location evidence="1">Membrane</location>
        <topology evidence="1">Multi-pass membrane protein</topology>
    </subcellularLocation>
</comment>
<dbReference type="GO" id="GO:0004888">
    <property type="term" value="F:transmembrane signaling receptor activity"/>
    <property type="evidence" value="ECO:0007669"/>
    <property type="project" value="InterPro"/>
</dbReference>
<dbReference type="PROSITE" id="PS00236">
    <property type="entry name" value="NEUROTR_ION_CHANNEL"/>
    <property type="match status" value="1"/>
</dbReference>
<evidence type="ECO:0000256" key="1">
    <source>
        <dbReference type="ARBA" id="ARBA00004141"/>
    </source>
</evidence>
<evidence type="ECO:0000256" key="3">
    <source>
        <dbReference type="SAM" id="SignalP"/>
    </source>
</evidence>
<dbReference type="EMBL" id="MRZV01000053">
    <property type="protein sequence ID" value="PIK60593.1"/>
    <property type="molecule type" value="Genomic_DNA"/>
</dbReference>
<gene>
    <name evidence="5" type="ORF">BSL78_02529</name>
</gene>
<organism evidence="5 6">
    <name type="scientific">Stichopus japonicus</name>
    <name type="common">Sea cucumber</name>
    <dbReference type="NCBI Taxonomy" id="307972"/>
    <lineage>
        <taxon>Eukaryota</taxon>
        <taxon>Metazoa</taxon>
        <taxon>Echinodermata</taxon>
        <taxon>Eleutherozoa</taxon>
        <taxon>Echinozoa</taxon>
        <taxon>Holothuroidea</taxon>
        <taxon>Aspidochirotacea</taxon>
        <taxon>Aspidochirotida</taxon>
        <taxon>Stichopodidae</taxon>
        <taxon>Apostichopus</taxon>
    </lineage>
</organism>
<reference evidence="5 6" key="1">
    <citation type="journal article" date="2017" name="PLoS Biol.">
        <title>The sea cucumber genome provides insights into morphological evolution and visceral regeneration.</title>
        <authorList>
            <person name="Zhang X."/>
            <person name="Sun L."/>
            <person name="Yuan J."/>
            <person name="Sun Y."/>
            <person name="Gao Y."/>
            <person name="Zhang L."/>
            <person name="Li S."/>
            <person name="Dai H."/>
            <person name="Hamel J.F."/>
            <person name="Liu C."/>
            <person name="Yu Y."/>
            <person name="Liu S."/>
            <person name="Lin W."/>
            <person name="Guo K."/>
            <person name="Jin S."/>
            <person name="Xu P."/>
            <person name="Storey K.B."/>
            <person name="Huan P."/>
            <person name="Zhang T."/>
            <person name="Zhou Y."/>
            <person name="Zhang J."/>
            <person name="Lin C."/>
            <person name="Li X."/>
            <person name="Xing L."/>
            <person name="Huo D."/>
            <person name="Sun M."/>
            <person name="Wang L."/>
            <person name="Mercier A."/>
            <person name="Li F."/>
            <person name="Yang H."/>
            <person name="Xiang J."/>
        </authorList>
    </citation>
    <scope>NUCLEOTIDE SEQUENCE [LARGE SCALE GENOMIC DNA]</scope>
    <source>
        <strain evidence="5">Shaxun</strain>
        <tissue evidence="5">Muscle</tissue>
    </source>
</reference>
<dbReference type="STRING" id="307972.A0A2G8LK18"/>
<feature type="signal peptide" evidence="3">
    <location>
        <begin position="1"/>
        <end position="21"/>
    </location>
</feature>
<dbReference type="GO" id="GO:0016020">
    <property type="term" value="C:membrane"/>
    <property type="evidence" value="ECO:0007669"/>
    <property type="project" value="UniProtKB-SubCell"/>
</dbReference>
<evidence type="ECO:0000313" key="6">
    <source>
        <dbReference type="Proteomes" id="UP000230750"/>
    </source>
</evidence>
<keyword evidence="2" id="KW-0472">Membrane</keyword>
<dbReference type="Pfam" id="PF02931">
    <property type="entry name" value="Neur_chan_LBD"/>
    <property type="match status" value="1"/>
</dbReference>
<comment type="caution">
    <text evidence="5">The sequence shown here is derived from an EMBL/GenBank/DDBJ whole genome shotgun (WGS) entry which is preliminary data.</text>
</comment>
<keyword evidence="5" id="KW-0675">Receptor</keyword>
<accession>A0A2G8LK18</accession>
<dbReference type="InterPro" id="IPR036734">
    <property type="entry name" value="Neur_chan_lig-bd_sf"/>
</dbReference>
<dbReference type="Gene3D" id="2.70.170.10">
    <property type="entry name" value="Neurotransmitter-gated ion-channel ligand-binding domain"/>
    <property type="match status" value="1"/>
</dbReference>
<dbReference type="AlphaFoldDB" id="A0A2G8LK18"/>
<proteinExistence type="predicted"/>
<dbReference type="InterPro" id="IPR006201">
    <property type="entry name" value="Neur_channel"/>
</dbReference>
<dbReference type="Proteomes" id="UP000230750">
    <property type="component" value="Unassembled WGS sequence"/>
</dbReference>
<dbReference type="OrthoDB" id="6097796at2759"/>
<protein>
    <submittedName>
        <fullName evidence="5">Putative neuronal acetylcholine receptor subunit alpha-9-II</fullName>
    </submittedName>
</protein>
<sequence length="263" mass="30208">MALSTMIWQLSCIIIIPVVSAETQYEAAPNVTAGRSSPQSQLYIKLMDEYGPQSLRPIYNQSDQIQVGLGAIPASLVALRKAKYVTKNRTGIVRYRPGRIKKLTWDPSDHEGVRSLVIDVEDIWTPDIILLESIGDTFEESNNGYARVNYKGEIIWYNMVVTVTFCKLLIRYFPFDMQHCNLSFTSWNYDLSQIDFFYVHELTIEEQIDQFVKNGAWTITGLTVEHINHTKGCDPNYFVPYGLPYVSYVSLSELRHPSMRLIF</sequence>
<evidence type="ECO:0000259" key="4">
    <source>
        <dbReference type="Pfam" id="PF02931"/>
    </source>
</evidence>